<proteinExistence type="predicted"/>
<organism evidence="3 4">
    <name type="scientific">Citrullus colocynthis</name>
    <name type="common">colocynth</name>
    <dbReference type="NCBI Taxonomy" id="252529"/>
    <lineage>
        <taxon>Eukaryota</taxon>
        <taxon>Viridiplantae</taxon>
        <taxon>Streptophyta</taxon>
        <taxon>Embryophyta</taxon>
        <taxon>Tracheophyta</taxon>
        <taxon>Spermatophyta</taxon>
        <taxon>Magnoliopsida</taxon>
        <taxon>eudicotyledons</taxon>
        <taxon>Gunneridae</taxon>
        <taxon>Pentapetalae</taxon>
        <taxon>rosids</taxon>
        <taxon>fabids</taxon>
        <taxon>Cucurbitales</taxon>
        <taxon>Cucurbitaceae</taxon>
        <taxon>Benincaseae</taxon>
        <taxon>Citrullus</taxon>
    </lineage>
</organism>
<gene>
    <name evidence="3" type="ORF">CITCOLO1_LOCUS13369</name>
</gene>
<name>A0ABP0YLB0_9ROSI</name>
<dbReference type="Proteomes" id="UP001642487">
    <property type="component" value="Chromosome 4"/>
</dbReference>
<feature type="chain" id="PRO_5045673550" description="Secreted protein" evidence="2">
    <location>
        <begin position="17"/>
        <end position="110"/>
    </location>
</feature>
<evidence type="ECO:0000313" key="3">
    <source>
        <dbReference type="EMBL" id="CAK9321299.1"/>
    </source>
</evidence>
<feature type="signal peptide" evidence="2">
    <location>
        <begin position="1"/>
        <end position="16"/>
    </location>
</feature>
<sequence>MALSSLFCPLLYSCTCGDLRASVEIEYENHPIIHSIRHPYPELGLSSSSRRLPQSTLSPSTTADNCTALLSEDSRRRPAQTVPAICSVDFLFAPPQTQSNDGPDSRRPEP</sequence>
<evidence type="ECO:0000256" key="1">
    <source>
        <dbReference type="SAM" id="MobiDB-lite"/>
    </source>
</evidence>
<feature type="region of interest" description="Disordered" evidence="1">
    <location>
        <begin position="44"/>
        <end position="64"/>
    </location>
</feature>
<dbReference type="EMBL" id="OZ021738">
    <property type="protein sequence ID" value="CAK9321299.1"/>
    <property type="molecule type" value="Genomic_DNA"/>
</dbReference>
<reference evidence="3 4" key="1">
    <citation type="submission" date="2024-03" db="EMBL/GenBank/DDBJ databases">
        <authorList>
            <person name="Gkanogiannis A."/>
            <person name="Becerra Lopez-Lavalle L."/>
        </authorList>
    </citation>
    <scope>NUCLEOTIDE SEQUENCE [LARGE SCALE GENOMIC DNA]</scope>
</reference>
<evidence type="ECO:0000313" key="4">
    <source>
        <dbReference type="Proteomes" id="UP001642487"/>
    </source>
</evidence>
<evidence type="ECO:0000256" key="2">
    <source>
        <dbReference type="SAM" id="SignalP"/>
    </source>
</evidence>
<protein>
    <recommendedName>
        <fullName evidence="5">Secreted protein</fullName>
    </recommendedName>
</protein>
<accession>A0ABP0YLB0</accession>
<keyword evidence="4" id="KW-1185">Reference proteome</keyword>
<evidence type="ECO:0008006" key="5">
    <source>
        <dbReference type="Google" id="ProtNLM"/>
    </source>
</evidence>
<feature type="compositionally biased region" description="Polar residues" evidence="1">
    <location>
        <begin position="45"/>
        <end position="64"/>
    </location>
</feature>
<keyword evidence="2" id="KW-0732">Signal</keyword>